<sequence length="189" mass="21107">MDLKELLGEELYRQVMDKAGDNKLAVVSDGNWFPKDKFDGKNQEVKDLQEQLKDRDKQLKDLGDKAKGNDDLTAEIDQLKEANKTTKEEYEAKLQQQAFDHTLENSLNGAKVKNTKAVKALLDMETIKLDGDTLKGLDDQLKGLQESDPYLFEQEQQGTPPPTIVNPGNPNGGSNEPTDPFAAKLAKYN</sequence>
<evidence type="ECO:0000313" key="4">
    <source>
        <dbReference type="Proteomes" id="UP000321558"/>
    </source>
</evidence>
<dbReference type="EMBL" id="BJYM01000007">
    <property type="protein sequence ID" value="GEN87245.1"/>
    <property type="molecule type" value="Genomic_DNA"/>
</dbReference>
<dbReference type="RefSeq" id="WP_147210237.1">
    <property type="nucleotide sequence ID" value="NZ_BJYM01000007.1"/>
</dbReference>
<keyword evidence="1" id="KW-0175">Coiled coil</keyword>
<feature type="coiled-coil region" evidence="1">
    <location>
        <begin position="38"/>
        <end position="96"/>
    </location>
</feature>
<evidence type="ECO:0000313" key="3">
    <source>
        <dbReference type="EMBL" id="GEN87245.1"/>
    </source>
</evidence>
<feature type="region of interest" description="Disordered" evidence="2">
    <location>
        <begin position="145"/>
        <end position="189"/>
    </location>
</feature>
<protein>
    <submittedName>
        <fullName evidence="3">Scaffold protein</fullName>
    </submittedName>
</protein>
<evidence type="ECO:0000256" key="1">
    <source>
        <dbReference type="SAM" id="Coils"/>
    </source>
</evidence>
<reference evidence="3 4" key="1">
    <citation type="submission" date="2019-07" db="EMBL/GenBank/DDBJ databases">
        <title>Whole genome shotgun sequence of Oceanobacillus sojae NBRC 105379.</title>
        <authorList>
            <person name="Hosoyama A."/>
            <person name="Uohara A."/>
            <person name="Ohji S."/>
            <person name="Ichikawa N."/>
        </authorList>
    </citation>
    <scope>NUCLEOTIDE SEQUENCE [LARGE SCALE GENOMIC DNA]</scope>
    <source>
        <strain evidence="3 4">NBRC 105379</strain>
    </source>
</reference>
<name>A0A511ZIJ1_9BACI</name>
<dbReference type="OrthoDB" id="2365850at2"/>
<proteinExistence type="predicted"/>
<organism evidence="3 4">
    <name type="scientific">Oceanobacillus sojae</name>
    <dbReference type="NCBI Taxonomy" id="582851"/>
    <lineage>
        <taxon>Bacteria</taxon>
        <taxon>Bacillati</taxon>
        <taxon>Bacillota</taxon>
        <taxon>Bacilli</taxon>
        <taxon>Bacillales</taxon>
        <taxon>Bacillaceae</taxon>
        <taxon>Oceanobacillus</taxon>
    </lineage>
</organism>
<comment type="caution">
    <text evidence="3">The sequence shown here is derived from an EMBL/GenBank/DDBJ whole genome shotgun (WGS) entry which is preliminary data.</text>
</comment>
<keyword evidence="4" id="KW-1185">Reference proteome</keyword>
<feature type="compositionally biased region" description="Low complexity" evidence="2">
    <location>
        <begin position="166"/>
        <end position="177"/>
    </location>
</feature>
<evidence type="ECO:0000256" key="2">
    <source>
        <dbReference type="SAM" id="MobiDB-lite"/>
    </source>
</evidence>
<dbReference type="Pfam" id="PF06810">
    <property type="entry name" value="Phage_scaffold"/>
    <property type="match status" value="1"/>
</dbReference>
<dbReference type="InterPro" id="IPR009636">
    <property type="entry name" value="SCAF"/>
</dbReference>
<dbReference type="AlphaFoldDB" id="A0A511ZIJ1"/>
<accession>A0A511ZIJ1</accession>
<gene>
    <name evidence="3" type="ORF">OSO01_19840</name>
</gene>
<dbReference type="Proteomes" id="UP000321558">
    <property type="component" value="Unassembled WGS sequence"/>
</dbReference>